<feature type="domain" description="Mitochondrial splicing suppressor 51-like C-terminal" evidence="2">
    <location>
        <begin position="256"/>
        <end position="431"/>
    </location>
</feature>
<sequence length="476" mass="55419">MSRLYVSRINHFRLNNSSLVKQQFTTRNKYKCLNDNINYTFPYLNLTRRYISLKSIFTRQKSTPSTLNAKPILSQDDLFHPLSASRFEDLRQRYKQICEFGSCPACSSQESEIKNQPKYECPDCGFPTHCSLEHYLRDKEQHTDSETCSMLRQINEDEHDLRSGRRMTEFEFPSSQPLDEQVNMSNWDAFLYTRGFPSMDNNRSVRHVSKLLTYPITISSVLHEYGPYTTKNRLTNEGLKSLFALRSTLYPKTTSHDIKDQKPTDVVRIFILGPRAESQLPPHIYSQLSYLFPSIYFHIYFIGPESLPGDLHNDDKSSPQVVKHTNYTPQLSFTWSTSYYHTYHASLAPFDPYTDVFFLFSPGISQTNSWHESLLKLLQTKCAIFITGFDQNDLHSEVSAIEEKGEQGEYEFDWLLRPGENVFRSMKREIDLKDIRVGVWTNWGIFGIRGKKYDVILEDDKSSSDDDDESLARSNL</sequence>
<gene>
    <name evidence="3" type="ORF">FWILDA_LOCUS10823</name>
</gene>
<dbReference type="InterPro" id="IPR046824">
    <property type="entry name" value="Mss51-like_C"/>
</dbReference>
<dbReference type="OrthoDB" id="5282002at2759"/>
<proteinExistence type="predicted"/>
<dbReference type="InterPro" id="IPR032717">
    <property type="entry name" value="Mss51_Znf"/>
</dbReference>
<evidence type="ECO:0000259" key="2">
    <source>
        <dbReference type="Pfam" id="PF20179"/>
    </source>
</evidence>
<comment type="caution">
    <text evidence="3">The sequence shown here is derived from an EMBL/GenBank/DDBJ whole genome shotgun (WGS) entry which is preliminary data.</text>
</comment>
<name>A0A9W4SVD0_9GLOM</name>
<dbReference type="PANTHER" id="PTHR28069">
    <property type="entry name" value="GH20023P"/>
    <property type="match status" value="1"/>
</dbReference>
<dbReference type="Pfam" id="PF13824">
    <property type="entry name" value="zf-Mss51"/>
    <property type="match status" value="1"/>
</dbReference>
<dbReference type="Proteomes" id="UP001153678">
    <property type="component" value="Unassembled WGS sequence"/>
</dbReference>
<dbReference type="PANTHER" id="PTHR28069:SF1">
    <property type="entry name" value="PROTEIN MSS51, MITOCHONDRIAL"/>
    <property type="match status" value="1"/>
</dbReference>
<protein>
    <submittedName>
        <fullName evidence="3">10759_t:CDS:1</fullName>
    </submittedName>
</protein>
<dbReference type="AlphaFoldDB" id="A0A9W4SVD0"/>
<feature type="domain" description="Mitochondrial splicing suppressor 51 zinc-finger" evidence="1">
    <location>
        <begin position="103"/>
        <end position="161"/>
    </location>
</feature>
<reference evidence="3" key="1">
    <citation type="submission" date="2022-08" db="EMBL/GenBank/DDBJ databases">
        <authorList>
            <person name="Kallberg Y."/>
            <person name="Tangrot J."/>
            <person name="Rosling A."/>
        </authorList>
    </citation>
    <scope>NUCLEOTIDE SEQUENCE</scope>
    <source>
        <strain evidence="3">Wild A</strain>
    </source>
</reference>
<evidence type="ECO:0000313" key="4">
    <source>
        <dbReference type="Proteomes" id="UP001153678"/>
    </source>
</evidence>
<organism evidence="3 4">
    <name type="scientific">Funneliformis geosporum</name>
    <dbReference type="NCBI Taxonomy" id="1117311"/>
    <lineage>
        <taxon>Eukaryota</taxon>
        <taxon>Fungi</taxon>
        <taxon>Fungi incertae sedis</taxon>
        <taxon>Mucoromycota</taxon>
        <taxon>Glomeromycotina</taxon>
        <taxon>Glomeromycetes</taxon>
        <taxon>Glomerales</taxon>
        <taxon>Glomeraceae</taxon>
        <taxon>Funneliformis</taxon>
    </lineage>
</organism>
<dbReference type="Pfam" id="PF20179">
    <property type="entry name" value="MSS51_C"/>
    <property type="match status" value="1"/>
</dbReference>
<dbReference type="EMBL" id="CAMKVN010002874">
    <property type="protein sequence ID" value="CAI2182931.1"/>
    <property type="molecule type" value="Genomic_DNA"/>
</dbReference>
<keyword evidence="4" id="KW-1185">Reference proteome</keyword>
<evidence type="ECO:0000313" key="3">
    <source>
        <dbReference type="EMBL" id="CAI2182931.1"/>
    </source>
</evidence>
<evidence type="ECO:0000259" key="1">
    <source>
        <dbReference type="Pfam" id="PF13824"/>
    </source>
</evidence>
<accession>A0A9W4SVD0</accession>